<dbReference type="AlphaFoldDB" id="A0A139SKD8"/>
<sequence length="257" mass="29908">MTTLIKLPKALAFILLLPLLSAVGLAETVTVYLENGTERQISINIPMTQFGKSDHYRKAYVLEYMEWWNIGIGLSTRNLPYTFDREKYKNTTPPLEIDKRVEQAVRDHFLKGNPRKGDSFYRKVEREAQAYLQKVRYTGDQNVSEMVVDKIGGLGLQPNIKVPIPPRFSSRAEEYAKAYAIQYMRHWNSLWLEKSDDYPNLSITRNSYDFGRYERREPFVSGDIKKYVEQVFAREGIDNKVADALEEHLKAQSKKKK</sequence>
<proteinExistence type="predicted"/>
<evidence type="ECO:0000313" key="1">
    <source>
        <dbReference type="EMBL" id="KXU34957.1"/>
    </source>
</evidence>
<gene>
    <name evidence="1" type="ORF">AXK12_06205</name>
</gene>
<evidence type="ECO:0000313" key="2">
    <source>
        <dbReference type="Proteomes" id="UP000071392"/>
    </source>
</evidence>
<dbReference type="OrthoDB" id="1094370at2"/>
<organism evidence="1 2">
    <name type="scientific">Cephaloticoccus capnophilus</name>
    <dbReference type="NCBI Taxonomy" id="1548208"/>
    <lineage>
        <taxon>Bacteria</taxon>
        <taxon>Pseudomonadati</taxon>
        <taxon>Verrucomicrobiota</taxon>
        <taxon>Opitutia</taxon>
        <taxon>Opitutales</taxon>
        <taxon>Opitutaceae</taxon>
        <taxon>Cephaloticoccus</taxon>
    </lineage>
</organism>
<dbReference type="RefSeq" id="WP_068712459.1">
    <property type="nucleotide sequence ID" value="NZ_LSZP01000046.1"/>
</dbReference>
<dbReference type="STRING" id="1548208.AXK12_06205"/>
<dbReference type="EMBL" id="LSZP01000046">
    <property type="protein sequence ID" value="KXU34957.1"/>
    <property type="molecule type" value="Genomic_DNA"/>
</dbReference>
<accession>A0A139SKD8</accession>
<dbReference type="Proteomes" id="UP000071392">
    <property type="component" value="Unassembled WGS sequence"/>
</dbReference>
<comment type="caution">
    <text evidence="1">The sequence shown here is derived from an EMBL/GenBank/DDBJ whole genome shotgun (WGS) entry which is preliminary data.</text>
</comment>
<reference evidence="1 2" key="1">
    <citation type="submission" date="2016-02" db="EMBL/GenBank/DDBJ databases">
        <authorList>
            <person name="Wen L."/>
            <person name="He K."/>
            <person name="Yang H."/>
        </authorList>
    </citation>
    <scope>NUCLEOTIDE SEQUENCE [LARGE SCALE GENOMIC DNA]</scope>
    <source>
        <strain evidence="1 2">CV41</strain>
    </source>
</reference>
<protein>
    <submittedName>
        <fullName evidence="1">Uncharacterized protein</fullName>
    </submittedName>
</protein>
<keyword evidence="2" id="KW-1185">Reference proteome</keyword>
<name>A0A139SKD8_9BACT</name>